<dbReference type="InterPro" id="IPR039121">
    <property type="entry name" value="NUDT19"/>
</dbReference>
<evidence type="ECO:0000256" key="3">
    <source>
        <dbReference type="ARBA" id="ARBA00022723"/>
    </source>
</evidence>
<dbReference type="EMBL" id="AEIG01000067">
    <property type="protein sequence ID" value="EGG29012.1"/>
    <property type="molecule type" value="Genomic_DNA"/>
</dbReference>
<keyword evidence="6" id="KW-0464">Manganese</keyword>
<dbReference type="OrthoDB" id="9788263at2"/>
<dbReference type="GO" id="GO:0016818">
    <property type="term" value="F:hydrolase activity, acting on acid anhydrides, in phosphorus-containing anhydrides"/>
    <property type="evidence" value="ECO:0007669"/>
    <property type="project" value="InterPro"/>
</dbReference>
<sequence length="239" mass="25548">MSDAKNLAIKPAGTVALIRQGDSGIEALMLRRNRALAFAAGAWVFPGGSVDAEDIAGCQNDLTEAAKVAACREAMEECGLAVDPSHLYQISHWTTPKGESRRFSTWLFVAALRDHSEVQIDHGEIHDACWLSISDAFLRHQAGELPMLPPTYMTLKAISEFDSVDGVVAALKASTPVVVEPHGVPIEGGFAAMYPGDAGYDSLNPDAVGARHRTEIVGGIINTVVDGLSDSEPRLDKIR</sequence>
<keyword evidence="8" id="KW-1185">Reference proteome</keyword>
<dbReference type="Pfam" id="PF00293">
    <property type="entry name" value="NUDIX"/>
    <property type="match status" value="1"/>
</dbReference>
<dbReference type="PANTHER" id="PTHR12318:SF0">
    <property type="entry name" value="ACYL-COENZYME A DIPHOSPHATASE NUDT19"/>
    <property type="match status" value="1"/>
</dbReference>
<dbReference type="Proteomes" id="UP000005615">
    <property type="component" value="Unassembled WGS sequence"/>
</dbReference>
<evidence type="ECO:0000256" key="6">
    <source>
        <dbReference type="ARBA" id="ARBA00023211"/>
    </source>
</evidence>
<reference evidence="7 8" key="1">
    <citation type="journal article" date="2011" name="J. Bacteriol.">
        <title>Genome sequence of strain IMCC3088, a proteorhodopsin-containing marine bacterium belonging to the OM60/NOR5 clade.</title>
        <authorList>
            <person name="Jang Y."/>
            <person name="Oh H.M."/>
            <person name="Kang I."/>
            <person name="Lee K."/>
            <person name="Yang S.J."/>
            <person name="Cho J.C."/>
        </authorList>
    </citation>
    <scope>NUCLEOTIDE SEQUENCE [LARGE SCALE GENOMIC DNA]</scope>
    <source>
        <strain evidence="7 8">IMCC3088</strain>
    </source>
</reference>
<evidence type="ECO:0000313" key="8">
    <source>
        <dbReference type="Proteomes" id="UP000005615"/>
    </source>
</evidence>
<evidence type="ECO:0000256" key="2">
    <source>
        <dbReference type="ARBA" id="ARBA00001946"/>
    </source>
</evidence>
<organism evidence="7 8">
    <name type="scientific">Aequoribacter fuscus</name>
    <dbReference type="NCBI Taxonomy" id="2518989"/>
    <lineage>
        <taxon>Bacteria</taxon>
        <taxon>Pseudomonadati</taxon>
        <taxon>Pseudomonadota</taxon>
        <taxon>Gammaproteobacteria</taxon>
        <taxon>Cellvibrionales</taxon>
        <taxon>Halieaceae</taxon>
        <taxon>Aequoribacter</taxon>
    </lineage>
</organism>
<comment type="caution">
    <text evidence="7">The sequence shown here is derived from an EMBL/GenBank/DDBJ whole genome shotgun (WGS) entry which is preliminary data.</text>
</comment>
<keyword evidence="5" id="KW-0460">Magnesium</keyword>
<dbReference type="eggNOG" id="COG1051">
    <property type="taxonomic scope" value="Bacteria"/>
</dbReference>
<dbReference type="InterPro" id="IPR015797">
    <property type="entry name" value="NUDIX_hydrolase-like_dom_sf"/>
</dbReference>
<protein>
    <submittedName>
        <fullName evidence="7">NUDIX hydrolase</fullName>
    </submittedName>
</protein>
<name>F3L3W3_9GAMM</name>
<dbReference type="RefSeq" id="WP_009576504.1">
    <property type="nucleotide sequence ID" value="NZ_AEIG01000067.1"/>
</dbReference>
<accession>F3L3W3</accession>
<keyword evidence="3" id="KW-0479">Metal-binding</keyword>
<dbReference type="SUPFAM" id="SSF55811">
    <property type="entry name" value="Nudix"/>
    <property type="match status" value="1"/>
</dbReference>
<comment type="cofactor">
    <cofactor evidence="2">
        <name>Mg(2+)</name>
        <dbReference type="ChEBI" id="CHEBI:18420"/>
    </cofactor>
</comment>
<evidence type="ECO:0000313" key="7">
    <source>
        <dbReference type="EMBL" id="EGG29012.1"/>
    </source>
</evidence>
<evidence type="ECO:0000256" key="4">
    <source>
        <dbReference type="ARBA" id="ARBA00022801"/>
    </source>
</evidence>
<dbReference type="AlphaFoldDB" id="F3L3W3"/>
<dbReference type="Gene3D" id="3.90.79.10">
    <property type="entry name" value="Nucleoside Triphosphate Pyrophosphohydrolase"/>
    <property type="match status" value="2"/>
</dbReference>
<dbReference type="CDD" id="cd18870">
    <property type="entry name" value="NUDIX_AcylCoAdiphos_Nudt19"/>
    <property type="match status" value="1"/>
</dbReference>
<dbReference type="InterPro" id="IPR000086">
    <property type="entry name" value="NUDIX_hydrolase_dom"/>
</dbReference>
<dbReference type="PROSITE" id="PS51462">
    <property type="entry name" value="NUDIX"/>
    <property type="match status" value="1"/>
</dbReference>
<dbReference type="PANTHER" id="PTHR12318">
    <property type="entry name" value="TESTOSTERONE-REGULATED PROTEIN RP2"/>
    <property type="match status" value="1"/>
</dbReference>
<evidence type="ECO:0000256" key="1">
    <source>
        <dbReference type="ARBA" id="ARBA00001936"/>
    </source>
</evidence>
<evidence type="ECO:0000256" key="5">
    <source>
        <dbReference type="ARBA" id="ARBA00022842"/>
    </source>
</evidence>
<keyword evidence="4 7" id="KW-0378">Hydrolase</keyword>
<dbReference type="GO" id="GO:0046872">
    <property type="term" value="F:metal ion binding"/>
    <property type="evidence" value="ECO:0007669"/>
    <property type="project" value="UniProtKB-KW"/>
</dbReference>
<proteinExistence type="predicted"/>
<dbReference type="STRING" id="2518989.IMCC3088_2305"/>
<comment type="cofactor">
    <cofactor evidence="1">
        <name>Mn(2+)</name>
        <dbReference type="ChEBI" id="CHEBI:29035"/>
    </cofactor>
</comment>
<gene>
    <name evidence="7" type="ORF">IMCC3088_2305</name>
</gene>